<feature type="transmembrane region" description="Helical" evidence="6">
    <location>
        <begin position="142"/>
        <end position="160"/>
    </location>
</feature>
<proteinExistence type="predicted"/>
<name>A0A1H3BS59_THIRO</name>
<evidence type="ECO:0000256" key="4">
    <source>
        <dbReference type="ARBA" id="ARBA00022989"/>
    </source>
</evidence>
<dbReference type="RefSeq" id="WP_093036813.1">
    <property type="nucleotide sequence ID" value="NZ_FNNZ01000026.1"/>
</dbReference>
<evidence type="ECO:0000313" key="9">
    <source>
        <dbReference type="Proteomes" id="UP000198816"/>
    </source>
</evidence>
<reference evidence="9" key="1">
    <citation type="submission" date="2016-10" db="EMBL/GenBank/DDBJ databases">
        <authorList>
            <person name="Varghese N."/>
            <person name="Submissions S."/>
        </authorList>
    </citation>
    <scope>NUCLEOTIDE SEQUENCE [LARGE SCALE GENOMIC DNA]</scope>
    <source>
        <strain evidence="9">DSM 217</strain>
    </source>
</reference>
<dbReference type="PANTHER" id="PTHR35007">
    <property type="entry name" value="INTEGRAL MEMBRANE PROTEIN-RELATED"/>
    <property type="match status" value="1"/>
</dbReference>
<evidence type="ECO:0000256" key="5">
    <source>
        <dbReference type="ARBA" id="ARBA00023136"/>
    </source>
</evidence>
<dbReference type="GO" id="GO:0005886">
    <property type="term" value="C:plasma membrane"/>
    <property type="evidence" value="ECO:0007669"/>
    <property type="project" value="UniProtKB-SubCell"/>
</dbReference>
<feature type="transmembrane region" description="Helical" evidence="6">
    <location>
        <begin position="291"/>
        <end position="315"/>
    </location>
</feature>
<keyword evidence="2" id="KW-1003">Cell membrane</keyword>
<evidence type="ECO:0000256" key="3">
    <source>
        <dbReference type="ARBA" id="ARBA00022692"/>
    </source>
</evidence>
<dbReference type="Pfam" id="PF00482">
    <property type="entry name" value="T2SSF"/>
    <property type="match status" value="1"/>
</dbReference>
<gene>
    <name evidence="8" type="ORF">SAMN05421783_12649</name>
</gene>
<comment type="subcellular location">
    <subcellularLocation>
        <location evidence="1">Cell membrane</location>
        <topology evidence="1">Multi-pass membrane protein</topology>
    </subcellularLocation>
</comment>
<dbReference type="EMBL" id="FNNZ01000026">
    <property type="protein sequence ID" value="SDX44615.1"/>
    <property type="molecule type" value="Genomic_DNA"/>
</dbReference>
<evidence type="ECO:0000256" key="1">
    <source>
        <dbReference type="ARBA" id="ARBA00004651"/>
    </source>
</evidence>
<accession>A0A1H3BS59</accession>
<sequence length="325" mass="35141">MDWVIAIGSWMGDATGDPEKFRTLVASLSGAAVFTLVLAAYFLLGGFFDPLKKRIQSVQVTDLPQQTKKPSNSFLKTLGTVLTPKAVARRVRVATMLQHAGFGGEGDAQIFYGIKLLATLLLPLLTLGTLAVIKAMPVADTVPLTLVALMLGFLLPDIVLKRLVKRRQNRLKHGLPDALDLLVVCSEAGLGLNAGIQRVAKEIGITHPDLADELQLVTMQMRAGIDSRSALKGMEERTGLDDIQALVATLTQAMRFGTSIGDTLRIYSAELRDKRLQRAQEKAAKVSTLMLLPLVTCILPSFMLVVLGPAMIGLFKAFSEMGFGK</sequence>
<dbReference type="Proteomes" id="UP000198816">
    <property type="component" value="Unassembled WGS sequence"/>
</dbReference>
<feature type="transmembrane region" description="Helical" evidence="6">
    <location>
        <begin position="116"/>
        <end position="136"/>
    </location>
</feature>
<dbReference type="PANTHER" id="PTHR35007:SF2">
    <property type="entry name" value="PILUS ASSEMBLE PROTEIN"/>
    <property type="match status" value="1"/>
</dbReference>
<evidence type="ECO:0000256" key="6">
    <source>
        <dbReference type="SAM" id="Phobius"/>
    </source>
</evidence>
<keyword evidence="4 6" id="KW-1133">Transmembrane helix</keyword>
<dbReference type="STRING" id="1058.SAMN05421783_12649"/>
<keyword evidence="5 6" id="KW-0472">Membrane</keyword>
<dbReference type="InterPro" id="IPR018076">
    <property type="entry name" value="T2SS_GspF_dom"/>
</dbReference>
<organism evidence="8 9">
    <name type="scientific">Thiocapsa roseopersicina</name>
    <dbReference type="NCBI Taxonomy" id="1058"/>
    <lineage>
        <taxon>Bacteria</taxon>
        <taxon>Pseudomonadati</taxon>
        <taxon>Pseudomonadota</taxon>
        <taxon>Gammaproteobacteria</taxon>
        <taxon>Chromatiales</taxon>
        <taxon>Chromatiaceae</taxon>
        <taxon>Thiocapsa</taxon>
    </lineage>
</organism>
<evidence type="ECO:0000313" key="8">
    <source>
        <dbReference type="EMBL" id="SDX44615.1"/>
    </source>
</evidence>
<feature type="domain" description="Type II secretion system protein GspF" evidence="7">
    <location>
        <begin position="179"/>
        <end position="307"/>
    </location>
</feature>
<keyword evidence="9" id="KW-1185">Reference proteome</keyword>
<evidence type="ECO:0000259" key="7">
    <source>
        <dbReference type="Pfam" id="PF00482"/>
    </source>
</evidence>
<dbReference type="OrthoDB" id="9810662at2"/>
<feature type="transmembrane region" description="Helical" evidence="6">
    <location>
        <begin position="24"/>
        <end position="44"/>
    </location>
</feature>
<dbReference type="AlphaFoldDB" id="A0A1H3BS59"/>
<protein>
    <submittedName>
        <fullName evidence="8">Tight adherence protein C</fullName>
    </submittedName>
</protein>
<evidence type="ECO:0000256" key="2">
    <source>
        <dbReference type="ARBA" id="ARBA00022475"/>
    </source>
</evidence>
<keyword evidence="3 6" id="KW-0812">Transmembrane</keyword>